<dbReference type="InterPro" id="IPR036366">
    <property type="entry name" value="PGBDSf"/>
</dbReference>
<dbReference type="Proteomes" id="UP001227162">
    <property type="component" value="Unassembled WGS sequence"/>
</dbReference>
<dbReference type="SUPFAM" id="SSF52129">
    <property type="entry name" value="Caspase-like"/>
    <property type="match status" value="1"/>
</dbReference>
<evidence type="ECO:0000256" key="1">
    <source>
        <dbReference type="SAM" id="Coils"/>
    </source>
</evidence>
<name>A0AAJ1X6W3_9RHOB</name>
<dbReference type="AlphaFoldDB" id="A0AAJ1X6W3"/>
<feature type="chain" id="PRO_5042580181" evidence="2">
    <location>
        <begin position="25"/>
        <end position="547"/>
    </location>
</feature>
<dbReference type="Gene3D" id="1.10.101.10">
    <property type="entry name" value="PGBD-like superfamily/PGBD"/>
    <property type="match status" value="2"/>
</dbReference>
<comment type="caution">
    <text evidence="4">The sequence shown here is derived from an EMBL/GenBank/DDBJ whole genome shotgun (WGS) entry which is preliminary data.</text>
</comment>
<dbReference type="Pfam" id="PF01471">
    <property type="entry name" value="PG_binding_1"/>
    <property type="match status" value="2"/>
</dbReference>
<dbReference type="InterPro" id="IPR029030">
    <property type="entry name" value="Caspase-like_dom_sf"/>
</dbReference>
<gene>
    <name evidence="4" type="ORF">NOI20_13305</name>
</gene>
<reference evidence="4" key="1">
    <citation type="submission" date="2022-07" db="EMBL/GenBank/DDBJ databases">
        <authorList>
            <person name="Otstavnykh N."/>
            <person name="Isaeva M."/>
            <person name="Bystritskaya E."/>
        </authorList>
    </citation>
    <scope>NUCLEOTIDE SEQUENCE</scope>
    <source>
        <strain evidence="4">10Alg 79</strain>
    </source>
</reference>
<dbReference type="InterPro" id="IPR036365">
    <property type="entry name" value="PGBD-like_sf"/>
</dbReference>
<sequence length="547" mass="58982">MTLKRTLASVTLAAVACMPMRAAAADLALILANGDYTTRPDTSTEGAGALADALRGAGWTVFYAEEADAEEMQALARKLRDRLGSDGAGNDRVIIALSGRYANNGRDSWLMARTRRAPDAFNVGAHGLPVAPMADLAAMAPGQAVMIIGLPGETDESEIGPGLSAGIARMTLPQGVTLIEGPLQQIGTWVGDALLDPGLTLNGALAALPKDARARGFRSDAVHFAADAGAASRAGEIAYWSAARDIGGDAGYAAYLSRYPQGIFAKEARAALEKTPAAKPPSPEELAQERETALGLTRAQRRAVQQNLDLLAYNPKGIDGVFGPGTRTALTAWQKAQGYTPNGYLTQTQIAELQRQADVRTAELARERELARQEREKADRAYWQSLGRTEADMSAYLDRYPEGLFAKEAKDSLGRFTAQREEEARRKMEKDWRAAEDAATIKAYQAFINAHPESRHVEQARARIATLRGEVPANPPLERAERQVVPNRTAALLVEQLLETKGYGPGPVDGTFDNRTRQAIARFQEAGGLPKTGYMDQRSMLALTLRQ</sequence>
<evidence type="ECO:0000259" key="3">
    <source>
        <dbReference type="Pfam" id="PF01471"/>
    </source>
</evidence>
<organism evidence="4 5">
    <name type="scientific">Rhodalgimonas zhirmunskyi</name>
    <dbReference type="NCBI Taxonomy" id="2964767"/>
    <lineage>
        <taxon>Bacteria</taxon>
        <taxon>Pseudomonadati</taxon>
        <taxon>Pseudomonadota</taxon>
        <taxon>Alphaproteobacteria</taxon>
        <taxon>Rhodobacterales</taxon>
        <taxon>Roseobacteraceae</taxon>
        <taxon>Rhodalgimonas</taxon>
    </lineage>
</organism>
<keyword evidence="5" id="KW-1185">Reference proteome</keyword>
<dbReference type="EMBL" id="JANFFA010000003">
    <property type="protein sequence ID" value="MDQ2095094.1"/>
    <property type="molecule type" value="Genomic_DNA"/>
</dbReference>
<reference evidence="4" key="2">
    <citation type="submission" date="2023-04" db="EMBL/GenBank/DDBJ databases">
        <title>'Rhodoalgimonas zhirmunskyi' gen. nov., isolated from a red alga.</title>
        <authorList>
            <person name="Nedashkovskaya O.I."/>
            <person name="Otstavnykh N.Y."/>
            <person name="Bystritskaya E.P."/>
            <person name="Balabanova L.A."/>
            <person name="Isaeva M.P."/>
        </authorList>
    </citation>
    <scope>NUCLEOTIDE SEQUENCE</scope>
    <source>
        <strain evidence="4">10Alg 79</strain>
    </source>
</reference>
<evidence type="ECO:0000313" key="4">
    <source>
        <dbReference type="EMBL" id="MDQ2095094.1"/>
    </source>
</evidence>
<keyword evidence="2" id="KW-0732">Signal</keyword>
<accession>A0AAJ1X6W3</accession>
<dbReference type="PROSITE" id="PS51257">
    <property type="entry name" value="PROKAR_LIPOPROTEIN"/>
    <property type="match status" value="1"/>
</dbReference>
<feature type="domain" description="Peptidoglycan binding-like" evidence="3">
    <location>
        <begin position="493"/>
        <end position="538"/>
    </location>
</feature>
<evidence type="ECO:0000256" key="2">
    <source>
        <dbReference type="SAM" id="SignalP"/>
    </source>
</evidence>
<dbReference type="Gene3D" id="3.40.50.1460">
    <property type="match status" value="1"/>
</dbReference>
<evidence type="ECO:0000313" key="5">
    <source>
        <dbReference type="Proteomes" id="UP001227162"/>
    </source>
</evidence>
<feature type="coiled-coil region" evidence="1">
    <location>
        <begin position="350"/>
        <end position="381"/>
    </location>
</feature>
<feature type="domain" description="Peptidoglycan binding-like" evidence="3">
    <location>
        <begin position="298"/>
        <end position="351"/>
    </location>
</feature>
<keyword evidence="1" id="KW-0175">Coiled coil</keyword>
<feature type="signal peptide" evidence="2">
    <location>
        <begin position="1"/>
        <end position="24"/>
    </location>
</feature>
<dbReference type="RefSeq" id="WP_317626696.1">
    <property type="nucleotide sequence ID" value="NZ_JANFFA010000003.1"/>
</dbReference>
<dbReference type="SUPFAM" id="SSF47090">
    <property type="entry name" value="PGBD-like"/>
    <property type="match status" value="2"/>
</dbReference>
<protein>
    <submittedName>
        <fullName evidence="4">Peptidoglycan-binding protein</fullName>
    </submittedName>
</protein>
<proteinExistence type="predicted"/>
<dbReference type="InterPro" id="IPR002477">
    <property type="entry name" value="Peptidoglycan-bd-like"/>
</dbReference>